<name>A0A9P0EED6_NEZVI</name>
<accession>A0A9P0EED6</accession>
<dbReference type="EMBL" id="OV725079">
    <property type="protein sequence ID" value="CAH1394913.1"/>
    <property type="molecule type" value="Genomic_DNA"/>
</dbReference>
<dbReference type="Proteomes" id="UP001152798">
    <property type="component" value="Chromosome 3"/>
</dbReference>
<dbReference type="AlphaFoldDB" id="A0A9P0EED6"/>
<proteinExistence type="predicted"/>
<gene>
    <name evidence="1" type="ORF">NEZAVI_LOCUS5277</name>
</gene>
<protein>
    <submittedName>
        <fullName evidence="1">Uncharacterized protein</fullName>
    </submittedName>
</protein>
<sequence length="57" mass="6570">MFPDYDRFSLIVVDGYLQGDEALAGNPGRLYGFFQGQRRGRGNYARIKGLLDKQWDK</sequence>
<evidence type="ECO:0000313" key="1">
    <source>
        <dbReference type="EMBL" id="CAH1394913.1"/>
    </source>
</evidence>
<keyword evidence="2" id="KW-1185">Reference proteome</keyword>
<evidence type="ECO:0000313" key="2">
    <source>
        <dbReference type="Proteomes" id="UP001152798"/>
    </source>
</evidence>
<reference evidence="1" key="1">
    <citation type="submission" date="2022-01" db="EMBL/GenBank/DDBJ databases">
        <authorList>
            <person name="King R."/>
        </authorList>
    </citation>
    <scope>NUCLEOTIDE SEQUENCE</scope>
</reference>
<organism evidence="1 2">
    <name type="scientific">Nezara viridula</name>
    <name type="common">Southern green stink bug</name>
    <name type="synonym">Cimex viridulus</name>
    <dbReference type="NCBI Taxonomy" id="85310"/>
    <lineage>
        <taxon>Eukaryota</taxon>
        <taxon>Metazoa</taxon>
        <taxon>Ecdysozoa</taxon>
        <taxon>Arthropoda</taxon>
        <taxon>Hexapoda</taxon>
        <taxon>Insecta</taxon>
        <taxon>Pterygota</taxon>
        <taxon>Neoptera</taxon>
        <taxon>Paraneoptera</taxon>
        <taxon>Hemiptera</taxon>
        <taxon>Heteroptera</taxon>
        <taxon>Panheteroptera</taxon>
        <taxon>Pentatomomorpha</taxon>
        <taxon>Pentatomoidea</taxon>
        <taxon>Pentatomidae</taxon>
        <taxon>Pentatominae</taxon>
        <taxon>Nezara</taxon>
    </lineage>
</organism>